<dbReference type="Gene3D" id="1.20.1250.20">
    <property type="entry name" value="MFS general substrate transporter like domains"/>
    <property type="match status" value="2"/>
</dbReference>
<evidence type="ECO:0000256" key="6">
    <source>
        <dbReference type="ARBA" id="ARBA00023136"/>
    </source>
</evidence>
<reference evidence="9 10" key="1">
    <citation type="journal article" date="2019" name="Int. J. Syst. Evol. Microbiol.">
        <title>The Global Catalogue of Microorganisms (GCM) 10K type strain sequencing project: providing services to taxonomists for standard genome sequencing and annotation.</title>
        <authorList>
            <consortium name="The Broad Institute Genomics Platform"/>
            <consortium name="The Broad Institute Genome Sequencing Center for Infectious Disease"/>
            <person name="Wu L."/>
            <person name="Ma J."/>
        </authorList>
    </citation>
    <scope>NUCLEOTIDE SEQUENCE [LARGE SCALE GENOMIC DNA]</scope>
    <source>
        <strain evidence="9 10">CGMCC 1.12553</strain>
    </source>
</reference>
<dbReference type="InterPro" id="IPR050171">
    <property type="entry name" value="MFS_Transporters"/>
</dbReference>
<dbReference type="InterPro" id="IPR011701">
    <property type="entry name" value="MFS"/>
</dbReference>
<keyword evidence="6 7" id="KW-0472">Membrane</keyword>
<keyword evidence="4 7" id="KW-0812">Transmembrane</keyword>
<evidence type="ECO:0000259" key="8">
    <source>
        <dbReference type="PROSITE" id="PS50850"/>
    </source>
</evidence>
<evidence type="ECO:0000313" key="10">
    <source>
        <dbReference type="Proteomes" id="UP001595921"/>
    </source>
</evidence>
<sequence>MSTRLNPDSLRARVVGLDALLLTSLLWLLAKFLRYLFPPLFATLQESYGVSNATVGAAFTGLMLAYAAMQFPSGALADRVGSVRVVVAGALVAAAGAAVVAVAGPFPVLVGGMLLVGLGTGAHKTVAIGLLSKVYPARTGRALGVLDTLGAFGGVVAPAAVVVVGVGAGTGLVAAAGLGSVLGGVAAGYDWRSVFLVGAGAGVLLAGLFAWRVPGRVEGEDERGGTGTLALGTYAPLFRERRFLLFVLVTVLFSIAYNGAVAFLPLYLTRAVGLSPSVANLVYAALFLVSLVQTVTGDLSDRVGKLPMIVATLSLSAAGLGASLVVRDPLVVAAVVVLFGVGSHGFRPVRGAYLTDVIPDDVAGGTLGIVRTLLMGAGALAPAVVGVVSDAVDFGAAFSLLFVAIAGAAAVAALLLVRPRERSRRGPSS</sequence>
<dbReference type="Proteomes" id="UP001595921">
    <property type="component" value="Unassembled WGS sequence"/>
</dbReference>
<comment type="subcellular location">
    <subcellularLocation>
        <location evidence="1">Cell membrane</location>
        <topology evidence="1">Multi-pass membrane protein</topology>
    </subcellularLocation>
</comment>
<evidence type="ECO:0000256" key="2">
    <source>
        <dbReference type="ARBA" id="ARBA00022448"/>
    </source>
</evidence>
<dbReference type="PROSITE" id="PS50850">
    <property type="entry name" value="MFS"/>
    <property type="match status" value="1"/>
</dbReference>
<name>A0ABD5P8Z1_9EURY</name>
<evidence type="ECO:0000256" key="4">
    <source>
        <dbReference type="ARBA" id="ARBA00022692"/>
    </source>
</evidence>
<dbReference type="AlphaFoldDB" id="A0ABD5P8Z1"/>
<dbReference type="Pfam" id="PF07690">
    <property type="entry name" value="MFS_1"/>
    <property type="match status" value="1"/>
</dbReference>
<feature type="transmembrane region" description="Helical" evidence="7">
    <location>
        <begin position="368"/>
        <end position="388"/>
    </location>
</feature>
<feature type="transmembrane region" description="Helical" evidence="7">
    <location>
        <begin position="330"/>
        <end position="347"/>
    </location>
</feature>
<dbReference type="RefSeq" id="WP_267621874.1">
    <property type="nucleotide sequence ID" value="NZ_JAODIW010000006.1"/>
</dbReference>
<keyword evidence="5 7" id="KW-1133">Transmembrane helix</keyword>
<dbReference type="GO" id="GO:0005886">
    <property type="term" value="C:plasma membrane"/>
    <property type="evidence" value="ECO:0007669"/>
    <property type="project" value="UniProtKB-SubCell"/>
</dbReference>
<proteinExistence type="predicted"/>
<dbReference type="PANTHER" id="PTHR23517">
    <property type="entry name" value="RESISTANCE PROTEIN MDTM, PUTATIVE-RELATED-RELATED"/>
    <property type="match status" value="1"/>
</dbReference>
<feature type="transmembrane region" description="Helical" evidence="7">
    <location>
        <begin position="280"/>
        <end position="299"/>
    </location>
</feature>
<feature type="transmembrane region" description="Helical" evidence="7">
    <location>
        <begin position="12"/>
        <end position="30"/>
    </location>
</feature>
<feature type="transmembrane region" description="Helical" evidence="7">
    <location>
        <begin position="50"/>
        <end position="69"/>
    </location>
</feature>
<dbReference type="PANTHER" id="PTHR23517:SF3">
    <property type="entry name" value="INTEGRAL MEMBRANE TRANSPORT PROTEIN"/>
    <property type="match status" value="1"/>
</dbReference>
<feature type="transmembrane region" description="Helical" evidence="7">
    <location>
        <begin position="306"/>
        <end position="324"/>
    </location>
</feature>
<dbReference type="EMBL" id="JBHSDS010000003">
    <property type="protein sequence ID" value="MFC4356961.1"/>
    <property type="molecule type" value="Genomic_DNA"/>
</dbReference>
<evidence type="ECO:0000256" key="5">
    <source>
        <dbReference type="ARBA" id="ARBA00022989"/>
    </source>
</evidence>
<feature type="transmembrane region" description="Helical" evidence="7">
    <location>
        <begin position="109"/>
        <end position="131"/>
    </location>
</feature>
<keyword evidence="10" id="KW-1185">Reference proteome</keyword>
<feature type="transmembrane region" description="Helical" evidence="7">
    <location>
        <begin position="194"/>
        <end position="213"/>
    </location>
</feature>
<evidence type="ECO:0000256" key="7">
    <source>
        <dbReference type="SAM" id="Phobius"/>
    </source>
</evidence>
<protein>
    <submittedName>
        <fullName evidence="9">MFS transporter</fullName>
    </submittedName>
</protein>
<dbReference type="InterPro" id="IPR020846">
    <property type="entry name" value="MFS_dom"/>
</dbReference>
<feature type="transmembrane region" description="Helical" evidence="7">
    <location>
        <begin position="81"/>
        <end position="103"/>
    </location>
</feature>
<feature type="transmembrane region" description="Helical" evidence="7">
    <location>
        <begin position="394"/>
        <end position="417"/>
    </location>
</feature>
<keyword evidence="3" id="KW-1003">Cell membrane</keyword>
<comment type="caution">
    <text evidence="9">The sequence shown here is derived from an EMBL/GenBank/DDBJ whole genome shotgun (WGS) entry which is preliminary data.</text>
</comment>
<evidence type="ECO:0000256" key="1">
    <source>
        <dbReference type="ARBA" id="ARBA00004651"/>
    </source>
</evidence>
<feature type="transmembrane region" description="Helical" evidence="7">
    <location>
        <begin position="243"/>
        <end position="268"/>
    </location>
</feature>
<organism evidence="9 10">
    <name type="scientific">Halobium salinum</name>
    <dbReference type="NCBI Taxonomy" id="1364940"/>
    <lineage>
        <taxon>Archaea</taxon>
        <taxon>Methanobacteriati</taxon>
        <taxon>Methanobacteriota</taxon>
        <taxon>Stenosarchaea group</taxon>
        <taxon>Halobacteria</taxon>
        <taxon>Halobacteriales</taxon>
        <taxon>Haloferacaceae</taxon>
        <taxon>Halobium</taxon>
    </lineage>
</organism>
<evidence type="ECO:0000256" key="3">
    <source>
        <dbReference type="ARBA" id="ARBA00022475"/>
    </source>
</evidence>
<feature type="domain" description="Major facilitator superfamily (MFS) profile" evidence="8">
    <location>
        <begin position="19"/>
        <end position="424"/>
    </location>
</feature>
<dbReference type="InterPro" id="IPR036259">
    <property type="entry name" value="MFS_trans_sf"/>
</dbReference>
<dbReference type="SUPFAM" id="SSF103473">
    <property type="entry name" value="MFS general substrate transporter"/>
    <property type="match status" value="1"/>
</dbReference>
<feature type="transmembrane region" description="Helical" evidence="7">
    <location>
        <begin position="143"/>
        <end position="174"/>
    </location>
</feature>
<evidence type="ECO:0000313" key="9">
    <source>
        <dbReference type="EMBL" id="MFC4356961.1"/>
    </source>
</evidence>
<keyword evidence="2" id="KW-0813">Transport</keyword>
<accession>A0ABD5P8Z1</accession>
<gene>
    <name evidence="9" type="ORF">ACFO0N_03245</name>
</gene>